<dbReference type="Pfam" id="PF22998">
    <property type="entry name" value="GNAT_LYC1-like"/>
    <property type="match status" value="1"/>
</dbReference>
<dbReference type="PANTHER" id="PTHR34815">
    <property type="entry name" value="LYSINE ACETYLTRANSFERASE"/>
    <property type="match status" value="1"/>
</dbReference>
<organism evidence="2 3">
    <name type="scientific">Dactylonectria estremocensis</name>
    <dbReference type="NCBI Taxonomy" id="1079267"/>
    <lineage>
        <taxon>Eukaryota</taxon>
        <taxon>Fungi</taxon>
        <taxon>Dikarya</taxon>
        <taxon>Ascomycota</taxon>
        <taxon>Pezizomycotina</taxon>
        <taxon>Sordariomycetes</taxon>
        <taxon>Hypocreomycetidae</taxon>
        <taxon>Hypocreales</taxon>
        <taxon>Nectriaceae</taxon>
        <taxon>Dactylonectria</taxon>
    </lineage>
</organism>
<accession>A0A9P9FBK2</accession>
<reference evidence="2" key="1">
    <citation type="journal article" date="2021" name="Nat. Commun.">
        <title>Genetic determinants of endophytism in the Arabidopsis root mycobiome.</title>
        <authorList>
            <person name="Mesny F."/>
            <person name="Miyauchi S."/>
            <person name="Thiergart T."/>
            <person name="Pickel B."/>
            <person name="Atanasova L."/>
            <person name="Karlsson M."/>
            <person name="Huettel B."/>
            <person name="Barry K.W."/>
            <person name="Haridas S."/>
            <person name="Chen C."/>
            <person name="Bauer D."/>
            <person name="Andreopoulos W."/>
            <person name="Pangilinan J."/>
            <person name="LaButti K."/>
            <person name="Riley R."/>
            <person name="Lipzen A."/>
            <person name="Clum A."/>
            <person name="Drula E."/>
            <person name="Henrissat B."/>
            <person name="Kohler A."/>
            <person name="Grigoriev I.V."/>
            <person name="Martin F.M."/>
            <person name="Hacquard S."/>
        </authorList>
    </citation>
    <scope>NUCLEOTIDE SEQUENCE</scope>
    <source>
        <strain evidence="2">MPI-CAGE-AT-0021</strain>
    </source>
</reference>
<evidence type="ECO:0000259" key="1">
    <source>
        <dbReference type="Pfam" id="PF22998"/>
    </source>
</evidence>
<proteinExistence type="predicted"/>
<dbReference type="Proteomes" id="UP000717696">
    <property type="component" value="Unassembled WGS sequence"/>
</dbReference>
<evidence type="ECO:0000313" key="2">
    <source>
        <dbReference type="EMBL" id="KAH7157527.1"/>
    </source>
</evidence>
<keyword evidence="3" id="KW-1185">Reference proteome</keyword>
<gene>
    <name evidence="2" type="ORF">B0J13DRAFT_172074</name>
</gene>
<dbReference type="Gene3D" id="3.40.630.30">
    <property type="match status" value="1"/>
</dbReference>
<name>A0A9P9FBK2_9HYPO</name>
<dbReference type="InterPro" id="IPR053013">
    <property type="entry name" value="LAT"/>
</dbReference>
<sequence>MPDYPFGWKVQTMPYYSEKDLVFERAQGGQITKHFMNIAQVWAGSMSQAAFLDMQEKLADTKASIGSMTTWILRCRKNLHALVSSCTTYTRDAITTTGQGTRPSRVVIITNVFTIPERRMEGMAKLLLNKLKEELDKGTFGDVEFSVVYGHAYKDLFQGLGWKPQPATQLSIFLNSKLPEQFRDDVPQVTFLKYIGVKGLADQDVNTSKLRLSGHRDGKVHVQILPTELLLAWHMTRSRLIFNHIGPSGMRDQRYGVISDPPQLRAWISWVHDFDTRRLCITRIFAVRRDGMEDIVRSLLMAAVVEASVCGLRQVVIWEPSDQVVRASAVLPDLFCDGVSVSQGERMEMVPCLRWKGGEDKDVVMEESQLYGSS</sequence>
<comment type="caution">
    <text evidence="2">The sequence shown here is derived from an EMBL/GenBank/DDBJ whole genome shotgun (WGS) entry which is preliminary data.</text>
</comment>
<dbReference type="AlphaFoldDB" id="A0A9P9FBK2"/>
<evidence type="ECO:0000313" key="3">
    <source>
        <dbReference type="Proteomes" id="UP000717696"/>
    </source>
</evidence>
<dbReference type="InterPro" id="IPR016181">
    <property type="entry name" value="Acyl_CoA_acyltransferase"/>
</dbReference>
<feature type="domain" description="LYC1 C-terminal" evidence="1">
    <location>
        <begin position="183"/>
        <end position="364"/>
    </location>
</feature>
<protein>
    <recommendedName>
        <fullName evidence="1">LYC1 C-terminal domain-containing protein</fullName>
    </recommendedName>
</protein>
<dbReference type="SUPFAM" id="SSF55729">
    <property type="entry name" value="Acyl-CoA N-acyltransferases (Nat)"/>
    <property type="match status" value="1"/>
</dbReference>
<dbReference type="OrthoDB" id="2020070at2759"/>
<dbReference type="PANTHER" id="PTHR34815:SF4">
    <property type="entry name" value="N-ACETYLTRANSFERASE DOMAIN-CONTAINING PROTEIN"/>
    <property type="match status" value="1"/>
</dbReference>
<dbReference type="EMBL" id="JAGMUU010000003">
    <property type="protein sequence ID" value="KAH7157527.1"/>
    <property type="molecule type" value="Genomic_DNA"/>
</dbReference>
<dbReference type="InterPro" id="IPR055100">
    <property type="entry name" value="GNAT_LYC1-like"/>
</dbReference>